<name>A0ABM0PYR9_GALVR</name>
<reference evidence="2" key="1">
    <citation type="submission" date="2025-08" db="UniProtKB">
        <authorList>
            <consortium name="RefSeq"/>
        </authorList>
    </citation>
    <scope>IDENTIFICATION</scope>
</reference>
<dbReference type="GeneID" id="103581134"/>
<organism evidence="1 2">
    <name type="scientific">Galeopterus variegatus</name>
    <name type="common">Malayan flying lemur</name>
    <name type="synonym">Cynocephalus variegatus</name>
    <dbReference type="NCBI Taxonomy" id="482537"/>
    <lineage>
        <taxon>Eukaryota</taxon>
        <taxon>Metazoa</taxon>
        <taxon>Chordata</taxon>
        <taxon>Craniata</taxon>
        <taxon>Vertebrata</taxon>
        <taxon>Euteleostomi</taxon>
        <taxon>Mammalia</taxon>
        <taxon>Eutheria</taxon>
        <taxon>Euarchontoglires</taxon>
        <taxon>Dermoptera</taxon>
        <taxon>Cynocephalidae</taxon>
        <taxon>Galeopterus</taxon>
    </lineage>
</organism>
<proteinExistence type="predicted"/>
<evidence type="ECO:0000313" key="1">
    <source>
        <dbReference type="Proteomes" id="UP000694923"/>
    </source>
</evidence>
<keyword evidence="1" id="KW-1185">Reference proteome</keyword>
<dbReference type="RefSeq" id="XP_008561260.1">
    <property type="nucleotide sequence ID" value="XM_008563038.1"/>
</dbReference>
<accession>A0ABM0PYR9</accession>
<evidence type="ECO:0000313" key="2">
    <source>
        <dbReference type="RefSeq" id="XP_008561260.1"/>
    </source>
</evidence>
<protein>
    <submittedName>
        <fullName evidence="2">Zinc finger protein 33A-like</fullName>
    </submittedName>
</protein>
<gene>
    <name evidence="2" type="primary">LOC103581134</name>
</gene>
<sequence>LVSSCCSEVWKGDHLKERSLENQPKNLWEVVFINNKAQTKERGNVIGKLFNLDVNCFRSRTILCQCDSCGINFNNISKLIINKKNYLGKKSDAFNACGKLLLNTEHENILTREKSDFFKNRKTLSHHEDPIYHKKIQTLEQNFEYNMCRETFEKAIFDTHKRENSEENDFEYNEYGRTFCGNSSILFHQIPLSKVNHLPF</sequence>
<dbReference type="Proteomes" id="UP000694923">
    <property type="component" value="Unplaced"/>
</dbReference>
<feature type="non-terminal residue" evidence="2">
    <location>
        <position position="1"/>
    </location>
</feature>